<keyword evidence="2" id="KW-1185">Reference proteome</keyword>
<accession>A0ACC2D191</accession>
<proteinExistence type="predicted"/>
<organism evidence="1 2">
    <name type="scientific">Diphasiastrum complanatum</name>
    <name type="common">Issler's clubmoss</name>
    <name type="synonym">Lycopodium complanatum</name>
    <dbReference type="NCBI Taxonomy" id="34168"/>
    <lineage>
        <taxon>Eukaryota</taxon>
        <taxon>Viridiplantae</taxon>
        <taxon>Streptophyta</taxon>
        <taxon>Embryophyta</taxon>
        <taxon>Tracheophyta</taxon>
        <taxon>Lycopodiopsida</taxon>
        <taxon>Lycopodiales</taxon>
        <taxon>Lycopodiaceae</taxon>
        <taxon>Lycopodioideae</taxon>
        <taxon>Diphasiastrum</taxon>
    </lineage>
</organism>
<dbReference type="Proteomes" id="UP001162992">
    <property type="component" value="Chromosome 8"/>
</dbReference>
<evidence type="ECO:0000313" key="2">
    <source>
        <dbReference type="Proteomes" id="UP001162992"/>
    </source>
</evidence>
<sequence length="413" mass="46036">MLQRSSSVRRLSFPLSTLEYGWRTAFACSRFIRAHLCRNHARIRGLASRVQTTIRGSGEDIGWLLRTSDALPIEDGTDRFLQILQRINEGVHTLPNNLVYLLVPGLFSNYGPLYMVNMKKYFSKLGLNCSIAQIHSEASVAKNAAEIKQYIEELYWGPNKQVMLIGHSKGGVDAAAALALFWPDLKDKVAGIVLVQCPYGGSPIAADILREGQLADNETRQFMEMFIRRILKGDIKALDDLTYKKRREFLAKYPLPEAFPIVTFHTEVGINPGVFSTLHQVAHAELPWLSIIPASNHELDNDCVAGTKLPVVAPLAATAVVLAIHLALRYGEKSDGLVTRKDAEVPGTVAVRLHRKLDHLWMVYSHDPAAPQMCEALITLLLEKTPSYFSCPIPHKNLKDEKLGATTYMPKSK</sequence>
<gene>
    <name evidence="1" type="ORF">O6H91_08G115500</name>
</gene>
<protein>
    <submittedName>
        <fullName evidence="1">Uncharacterized protein</fullName>
    </submittedName>
</protein>
<dbReference type="EMBL" id="CM055099">
    <property type="protein sequence ID" value="KAJ7548054.1"/>
    <property type="molecule type" value="Genomic_DNA"/>
</dbReference>
<reference evidence="2" key="1">
    <citation type="journal article" date="2024" name="Proc. Natl. Acad. Sci. U.S.A.">
        <title>Extraordinary preservation of gene collinearity over three hundred million years revealed in homosporous lycophytes.</title>
        <authorList>
            <person name="Li C."/>
            <person name="Wickell D."/>
            <person name="Kuo L.Y."/>
            <person name="Chen X."/>
            <person name="Nie B."/>
            <person name="Liao X."/>
            <person name="Peng D."/>
            <person name="Ji J."/>
            <person name="Jenkins J."/>
            <person name="Williams M."/>
            <person name="Shu S."/>
            <person name="Plott C."/>
            <person name="Barry K."/>
            <person name="Rajasekar S."/>
            <person name="Grimwood J."/>
            <person name="Han X."/>
            <person name="Sun S."/>
            <person name="Hou Z."/>
            <person name="He W."/>
            <person name="Dai G."/>
            <person name="Sun C."/>
            <person name="Schmutz J."/>
            <person name="Leebens-Mack J.H."/>
            <person name="Li F.W."/>
            <person name="Wang L."/>
        </authorList>
    </citation>
    <scope>NUCLEOTIDE SEQUENCE [LARGE SCALE GENOMIC DNA]</scope>
    <source>
        <strain evidence="2">cv. PW_Plant_1</strain>
    </source>
</reference>
<comment type="caution">
    <text evidence="1">The sequence shown here is derived from an EMBL/GenBank/DDBJ whole genome shotgun (WGS) entry which is preliminary data.</text>
</comment>
<evidence type="ECO:0000313" key="1">
    <source>
        <dbReference type="EMBL" id="KAJ7548054.1"/>
    </source>
</evidence>
<name>A0ACC2D191_DIPCM</name>